<dbReference type="STRING" id="338969.Rfer_1426"/>
<keyword evidence="9" id="KW-1185">Reference proteome</keyword>
<keyword evidence="5 6" id="KW-0472">Membrane</keyword>
<dbReference type="PANTHER" id="PTHR32322">
    <property type="entry name" value="INNER MEMBRANE TRANSPORTER"/>
    <property type="match status" value="1"/>
</dbReference>
<feature type="transmembrane region" description="Helical" evidence="6">
    <location>
        <begin position="282"/>
        <end position="300"/>
    </location>
</feature>
<evidence type="ECO:0000313" key="9">
    <source>
        <dbReference type="Proteomes" id="UP000008332"/>
    </source>
</evidence>
<evidence type="ECO:0000313" key="8">
    <source>
        <dbReference type="EMBL" id="ABD69159.1"/>
    </source>
</evidence>
<dbReference type="PANTHER" id="PTHR32322:SF2">
    <property type="entry name" value="EAMA DOMAIN-CONTAINING PROTEIN"/>
    <property type="match status" value="1"/>
</dbReference>
<keyword evidence="3 6" id="KW-0812">Transmembrane</keyword>
<protein>
    <recommendedName>
        <fullName evidence="7">EamA domain-containing protein</fullName>
    </recommendedName>
</protein>
<evidence type="ECO:0000256" key="1">
    <source>
        <dbReference type="ARBA" id="ARBA00004141"/>
    </source>
</evidence>
<accession>Q21YJ4</accession>
<evidence type="ECO:0000256" key="5">
    <source>
        <dbReference type="ARBA" id="ARBA00023136"/>
    </source>
</evidence>
<dbReference type="SUPFAM" id="SSF103481">
    <property type="entry name" value="Multidrug resistance efflux transporter EmrE"/>
    <property type="match status" value="2"/>
</dbReference>
<feature type="domain" description="EamA" evidence="7">
    <location>
        <begin position="157"/>
        <end position="299"/>
    </location>
</feature>
<feature type="transmembrane region" description="Helical" evidence="6">
    <location>
        <begin position="223"/>
        <end position="244"/>
    </location>
</feature>
<dbReference type="InterPro" id="IPR050638">
    <property type="entry name" value="AA-Vitamin_Transporters"/>
</dbReference>
<feature type="domain" description="EamA" evidence="7">
    <location>
        <begin position="10"/>
        <end position="142"/>
    </location>
</feature>
<feature type="transmembrane region" description="Helical" evidence="6">
    <location>
        <begin position="73"/>
        <end position="92"/>
    </location>
</feature>
<sequence>MTHPRLTPTAALLLTLPPILWAGNAVIGRLIAPQVSPMTLNLLRWVIAFVLLLPLAAPVLRRGSALWAGWQRFAGLSLLSIGGYNALLYLALNTSTPINVTLVGSITPVWMLLIGWVFFGMRISGRQWLGAALSISGVLVVLSRGQLELLLQVHLVAGDLYILLASAAWAYYSWMLAHPTTEPPDIRRDWSAFLLAQIALGLVWSGLFAGAEWSWGLGRLQGGWPLAGALLFIAAGPAVLAYRCYDAGVARVGPSVAGFFVNLTPLFAAILSSAFLGETPHLYHALAFILIVGGIAVSSMRR</sequence>
<organism evidence="8 9">
    <name type="scientific">Albidiferax ferrireducens (strain ATCC BAA-621 / DSM 15236 / T118)</name>
    <name type="common">Rhodoferax ferrireducens</name>
    <dbReference type="NCBI Taxonomy" id="338969"/>
    <lineage>
        <taxon>Bacteria</taxon>
        <taxon>Pseudomonadati</taxon>
        <taxon>Pseudomonadota</taxon>
        <taxon>Betaproteobacteria</taxon>
        <taxon>Burkholderiales</taxon>
        <taxon>Comamonadaceae</taxon>
        <taxon>Rhodoferax</taxon>
    </lineage>
</organism>
<evidence type="ECO:0000256" key="3">
    <source>
        <dbReference type="ARBA" id="ARBA00022692"/>
    </source>
</evidence>
<dbReference type="Gene3D" id="1.10.3730.20">
    <property type="match status" value="1"/>
</dbReference>
<dbReference type="Proteomes" id="UP000008332">
    <property type="component" value="Chromosome"/>
</dbReference>
<dbReference type="KEGG" id="rfr:Rfer_1426"/>
<dbReference type="AlphaFoldDB" id="Q21YJ4"/>
<feature type="transmembrane region" description="Helical" evidence="6">
    <location>
        <begin position="42"/>
        <end position="61"/>
    </location>
</feature>
<dbReference type="EMBL" id="CP000267">
    <property type="protein sequence ID" value="ABD69159.1"/>
    <property type="molecule type" value="Genomic_DNA"/>
</dbReference>
<evidence type="ECO:0000256" key="6">
    <source>
        <dbReference type="SAM" id="Phobius"/>
    </source>
</evidence>
<feature type="transmembrane region" description="Helical" evidence="6">
    <location>
        <begin position="256"/>
        <end position="276"/>
    </location>
</feature>
<proteinExistence type="inferred from homology"/>
<dbReference type="InterPro" id="IPR037185">
    <property type="entry name" value="EmrE-like"/>
</dbReference>
<evidence type="ECO:0000256" key="4">
    <source>
        <dbReference type="ARBA" id="ARBA00022989"/>
    </source>
</evidence>
<evidence type="ECO:0000259" key="7">
    <source>
        <dbReference type="Pfam" id="PF00892"/>
    </source>
</evidence>
<gene>
    <name evidence="8" type="ordered locus">Rfer_1426</name>
</gene>
<feature type="transmembrane region" description="Helical" evidence="6">
    <location>
        <begin position="192"/>
        <end position="211"/>
    </location>
</feature>
<dbReference type="eggNOG" id="COG0697">
    <property type="taxonomic scope" value="Bacteria"/>
</dbReference>
<dbReference type="HOGENOM" id="CLU_033863_4_4_4"/>
<comment type="subcellular location">
    <subcellularLocation>
        <location evidence="1">Membrane</location>
        <topology evidence="1">Multi-pass membrane protein</topology>
    </subcellularLocation>
</comment>
<dbReference type="Pfam" id="PF00892">
    <property type="entry name" value="EamA"/>
    <property type="match status" value="2"/>
</dbReference>
<keyword evidence="4 6" id="KW-1133">Transmembrane helix</keyword>
<feature type="transmembrane region" description="Helical" evidence="6">
    <location>
        <begin position="153"/>
        <end position="172"/>
    </location>
</feature>
<dbReference type="RefSeq" id="WP_011463727.1">
    <property type="nucleotide sequence ID" value="NC_007908.1"/>
</dbReference>
<dbReference type="InterPro" id="IPR000620">
    <property type="entry name" value="EamA_dom"/>
</dbReference>
<dbReference type="GO" id="GO:0016020">
    <property type="term" value="C:membrane"/>
    <property type="evidence" value="ECO:0007669"/>
    <property type="project" value="UniProtKB-SubCell"/>
</dbReference>
<reference evidence="9" key="1">
    <citation type="submission" date="2006-02" db="EMBL/GenBank/DDBJ databases">
        <title>Complete sequence of chromosome of Rhodoferax ferrireducens DSM 15236.</title>
        <authorList>
            <person name="Copeland A."/>
            <person name="Lucas S."/>
            <person name="Lapidus A."/>
            <person name="Barry K."/>
            <person name="Detter J.C."/>
            <person name="Glavina del Rio T."/>
            <person name="Hammon N."/>
            <person name="Israni S."/>
            <person name="Pitluck S."/>
            <person name="Brettin T."/>
            <person name="Bruce D."/>
            <person name="Han C."/>
            <person name="Tapia R."/>
            <person name="Gilna P."/>
            <person name="Kiss H."/>
            <person name="Schmutz J."/>
            <person name="Larimer F."/>
            <person name="Land M."/>
            <person name="Kyrpides N."/>
            <person name="Ivanova N."/>
            <person name="Richardson P."/>
        </authorList>
    </citation>
    <scope>NUCLEOTIDE SEQUENCE [LARGE SCALE GENOMIC DNA]</scope>
    <source>
        <strain evidence="9">ATCC BAA-621 / DSM 15236 / T118</strain>
    </source>
</reference>
<name>Q21YJ4_ALBFT</name>
<feature type="transmembrane region" description="Helical" evidence="6">
    <location>
        <begin position="98"/>
        <end position="121"/>
    </location>
</feature>
<comment type="similarity">
    <text evidence="2">Belongs to the EamA transporter family.</text>
</comment>
<evidence type="ECO:0000256" key="2">
    <source>
        <dbReference type="ARBA" id="ARBA00007362"/>
    </source>
</evidence>
<dbReference type="OrthoDB" id="4167046at2"/>